<dbReference type="InterPro" id="IPR010052">
    <property type="entry name" value="T2SS_protein-GspI"/>
</dbReference>
<keyword evidence="3" id="KW-1003">Cell membrane</keyword>
<dbReference type="OrthoDB" id="7864109at2"/>
<evidence type="ECO:0000256" key="9">
    <source>
        <dbReference type="SAM" id="Phobius"/>
    </source>
</evidence>
<evidence type="ECO:0000256" key="5">
    <source>
        <dbReference type="ARBA" id="ARBA00022519"/>
    </source>
</evidence>
<dbReference type="Proteomes" id="UP000316093">
    <property type="component" value="Chromosome"/>
</dbReference>
<evidence type="ECO:0000256" key="8">
    <source>
        <dbReference type="ARBA" id="ARBA00023136"/>
    </source>
</evidence>
<evidence type="ECO:0000256" key="1">
    <source>
        <dbReference type="ARBA" id="ARBA00004377"/>
    </source>
</evidence>
<comment type="similarity">
    <text evidence="2">Belongs to the GSP I family.</text>
</comment>
<dbReference type="NCBIfam" id="TIGR02532">
    <property type="entry name" value="IV_pilin_GFxxxE"/>
    <property type="match status" value="1"/>
</dbReference>
<evidence type="ECO:0000256" key="3">
    <source>
        <dbReference type="ARBA" id="ARBA00022475"/>
    </source>
</evidence>
<dbReference type="EMBL" id="CP041046">
    <property type="protein sequence ID" value="QDE40005.1"/>
    <property type="molecule type" value="Genomic_DNA"/>
</dbReference>
<dbReference type="GO" id="GO:0005886">
    <property type="term" value="C:plasma membrane"/>
    <property type="evidence" value="ECO:0007669"/>
    <property type="project" value="UniProtKB-SubCell"/>
</dbReference>
<dbReference type="PANTHER" id="PTHR38779">
    <property type="entry name" value="TYPE II SECRETION SYSTEM PROTEIN I-RELATED"/>
    <property type="match status" value="1"/>
</dbReference>
<keyword evidence="5" id="KW-0997">Cell inner membrane</keyword>
<evidence type="ECO:0000256" key="4">
    <source>
        <dbReference type="ARBA" id="ARBA00022481"/>
    </source>
</evidence>
<dbReference type="PANTHER" id="PTHR38779:SF2">
    <property type="entry name" value="TYPE II SECRETION SYSTEM PROTEIN I-RELATED"/>
    <property type="match status" value="1"/>
</dbReference>
<evidence type="ECO:0000313" key="10">
    <source>
        <dbReference type="EMBL" id="QDE40005.1"/>
    </source>
</evidence>
<accession>A0A4Y5Z6I0</accession>
<keyword evidence="4" id="KW-0488">Methylation</keyword>
<keyword evidence="6 9" id="KW-0812">Transmembrane</keyword>
<sequence length="134" mass="14747">MRRQRGFSLLETIAAMLLLAIVFGTLMKISSGSLHATSMVRTRDQAAMWVDSKLEALGHTEPLAEGSTSGRFEGGYDWRMGIERLPGGPDELRLYRVRLDVSWQEAARPARLSFTTLKLETAIPAPAATTGEPE</sequence>
<dbReference type="KEGG" id="lpy:FIV34_12665"/>
<keyword evidence="11" id="KW-1185">Reference proteome</keyword>
<evidence type="ECO:0000256" key="6">
    <source>
        <dbReference type="ARBA" id="ARBA00022692"/>
    </source>
</evidence>
<dbReference type="AlphaFoldDB" id="A0A4Y5Z6I0"/>
<name>A0A4Y5Z6I0_9GAMM</name>
<dbReference type="GO" id="GO:0015627">
    <property type="term" value="C:type II protein secretion system complex"/>
    <property type="evidence" value="ECO:0007669"/>
    <property type="project" value="InterPro"/>
</dbReference>
<protein>
    <submittedName>
        <fullName evidence="10">Type II secretion system protein</fullName>
    </submittedName>
</protein>
<gene>
    <name evidence="10" type="ORF">FIV34_12665</name>
</gene>
<dbReference type="InterPro" id="IPR012902">
    <property type="entry name" value="N_methyl_site"/>
</dbReference>
<proteinExistence type="inferred from homology"/>
<evidence type="ECO:0000256" key="2">
    <source>
        <dbReference type="ARBA" id="ARBA00008358"/>
    </source>
</evidence>
<dbReference type="RefSeq" id="WP_139983294.1">
    <property type="nucleotide sequence ID" value="NZ_CP041046.1"/>
</dbReference>
<evidence type="ECO:0000256" key="7">
    <source>
        <dbReference type="ARBA" id="ARBA00022989"/>
    </source>
</evidence>
<feature type="transmembrane region" description="Helical" evidence="9">
    <location>
        <begin position="7"/>
        <end position="27"/>
    </location>
</feature>
<comment type="subcellular location">
    <subcellularLocation>
        <location evidence="1">Cell inner membrane</location>
        <topology evidence="1">Single-pass membrane protein</topology>
    </subcellularLocation>
</comment>
<keyword evidence="7 9" id="KW-1133">Transmembrane helix</keyword>
<reference evidence="10 11" key="1">
    <citation type="submission" date="2019-06" db="EMBL/GenBank/DDBJ databases">
        <title>A complete genome sequence for Luteibacter pinisoli MAH-14.</title>
        <authorList>
            <person name="Baltrus D.A."/>
        </authorList>
    </citation>
    <scope>NUCLEOTIDE SEQUENCE [LARGE SCALE GENOMIC DNA]</scope>
    <source>
        <strain evidence="10 11">MAH-14</strain>
    </source>
</reference>
<dbReference type="GO" id="GO:0015628">
    <property type="term" value="P:protein secretion by the type II secretion system"/>
    <property type="evidence" value="ECO:0007669"/>
    <property type="project" value="InterPro"/>
</dbReference>
<evidence type="ECO:0000313" key="11">
    <source>
        <dbReference type="Proteomes" id="UP000316093"/>
    </source>
</evidence>
<dbReference type="Pfam" id="PF07963">
    <property type="entry name" value="N_methyl"/>
    <property type="match status" value="1"/>
</dbReference>
<keyword evidence="8 9" id="KW-0472">Membrane</keyword>
<organism evidence="10 11">
    <name type="scientific">Luteibacter pinisoli</name>
    <dbReference type="NCBI Taxonomy" id="2589080"/>
    <lineage>
        <taxon>Bacteria</taxon>
        <taxon>Pseudomonadati</taxon>
        <taxon>Pseudomonadota</taxon>
        <taxon>Gammaproteobacteria</taxon>
        <taxon>Lysobacterales</taxon>
        <taxon>Rhodanobacteraceae</taxon>
        <taxon>Luteibacter</taxon>
    </lineage>
</organism>